<proteinExistence type="predicted"/>
<protein>
    <submittedName>
        <fullName evidence="2">Uncharacterized protein</fullName>
    </submittedName>
</protein>
<keyword evidence="3" id="KW-1185">Reference proteome</keyword>
<sequence>MSNGSPASPAPPKQPAHSVAMVPQLSKQVVQSVHIQRVSVASIVDHRRYPPPPATAAVLASNLRIWTVSSSDGQPCRFREPLLSHAPPRPSVLSHHHRPLSQFRPMTSGSKASPRATANPAGVKTRLLSTRLHLPPSFSQSRVRVCHVPPSRRRSLQFRPLSNGSGPSLQARPNPGGCRLCLVRMRRHAPPLFGRSRTRVHHVSPSRRRHQTTPLPVFSPDLSLCLDPPEQPLLPSSSVFVSAIDGPSTFSVVQASFATVQASFVVV</sequence>
<name>A0A0S3RT13_PHAAN</name>
<dbReference type="Proteomes" id="UP000291084">
    <property type="component" value="Chromosome 4"/>
</dbReference>
<gene>
    <name evidence="2" type="primary">Vigan.04G093100</name>
    <name evidence="2" type="ORF">VIGAN_04093100</name>
</gene>
<accession>A0A0S3RT13</accession>
<dbReference type="AlphaFoldDB" id="A0A0S3RT13"/>
<feature type="region of interest" description="Disordered" evidence="1">
    <location>
        <begin position="82"/>
        <end position="122"/>
    </location>
</feature>
<dbReference type="EMBL" id="AP015037">
    <property type="protein sequence ID" value="BAT83729.1"/>
    <property type="molecule type" value="Genomic_DNA"/>
</dbReference>
<evidence type="ECO:0000313" key="2">
    <source>
        <dbReference type="EMBL" id="BAT83729.1"/>
    </source>
</evidence>
<evidence type="ECO:0000313" key="3">
    <source>
        <dbReference type="Proteomes" id="UP000291084"/>
    </source>
</evidence>
<evidence type="ECO:0000256" key="1">
    <source>
        <dbReference type="SAM" id="MobiDB-lite"/>
    </source>
</evidence>
<organism evidence="2 3">
    <name type="scientific">Vigna angularis var. angularis</name>
    <dbReference type="NCBI Taxonomy" id="157739"/>
    <lineage>
        <taxon>Eukaryota</taxon>
        <taxon>Viridiplantae</taxon>
        <taxon>Streptophyta</taxon>
        <taxon>Embryophyta</taxon>
        <taxon>Tracheophyta</taxon>
        <taxon>Spermatophyta</taxon>
        <taxon>Magnoliopsida</taxon>
        <taxon>eudicotyledons</taxon>
        <taxon>Gunneridae</taxon>
        <taxon>Pentapetalae</taxon>
        <taxon>rosids</taxon>
        <taxon>fabids</taxon>
        <taxon>Fabales</taxon>
        <taxon>Fabaceae</taxon>
        <taxon>Papilionoideae</taxon>
        <taxon>50 kb inversion clade</taxon>
        <taxon>NPAAA clade</taxon>
        <taxon>indigoferoid/millettioid clade</taxon>
        <taxon>Phaseoleae</taxon>
        <taxon>Vigna</taxon>
    </lineage>
</organism>
<reference evidence="2 3" key="1">
    <citation type="journal article" date="2015" name="Sci. Rep.">
        <title>The power of single molecule real-time sequencing technology in the de novo assembly of a eukaryotic genome.</title>
        <authorList>
            <person name="Sakai H."/>
            <person name="Naito K."/>
            <person name="Ogiso-Tanaka E."/>
            <person name="Takahashi Y."/>
            <person name="Iseki K."/>
            <person name="Muto C."/>
            <person name="Satou K."/>
            <person name="Teruya K."/>
            <person name="Shiroma A."/>
            <person name="Shimoji M."/>
            <person name="Hirano T."/>
            <person name="Itoh T."/>
            <person name="Kaga A."/>
            <person name="Tomooka N."/>
        </authorList>
    </citation>
    <scope>NUCLEOTIDE SEQUENCE [LARGE SCALE GENOMIC DNA]</scope>
    <source>
        <strain evidence="3">cv. Shumari</strain>
    </source>
</reference>